<sequence length="361" mass="38709">MNNIEDAGIVFRNITKRYGTDSSAALAVKGISFEVPRGTLTTILGPSGCGKTTTLRMIAGLESPTSGEIFIGGKDVTTLGPAQRNVSMMFQSYALFPHMNVVENVMYGLRMSGLAQEPARAKAVEALRGVGLVGYDDRLPSELSGGQQQRVALARALVLEPEVLLFDEPLSNLDARLRREMREEIRALQQRLSLTVAYVTHDQAEAMAVSDQIIVMNQGLIAQKGSPRALYETPHSEFVAGFMGEAMLFPAVAGADGTVALGPLVLRPRTAVTSGPVKVAVRPEAWRIHRQGAGMLPARLDKRAYLGAVYEYTFETALGHIFVVSSDLDDVLAVGDEVQLSLGVHGVSVVGSTEAARTNAE</sequence>
<dbReference type="InterPro" id="IPR027417">
    <property type="entry name" value="P-loop_NTPase"/>
</dbReference>
<dbReference type="InterPro" id="IPR050093">
    <property type="entry name" value="ABC_SmlMolc_Importer"/>
</dbReference>
<dbReference type="PATRIC" id="fig|80878.5.peg.2987"/>
<keyword evidence="3" id="KW-0547">Nucleotide-binding</keyword>
<dbReference type="Proteomes" id="UP000032566">
    <property type="component" value="Unassembled WGS sequence"/>
</dbReference>
<dbReference type="InterPro" id="IPR003593">
    <property type="entry name" value="AAA+_ATPase"/>
</dbReference>
<dbReference type="PROSITE" id="PS00211">
    <property type="entry name" value="ABC_TRANSPORTER_1"/>
    <property type="match status" value="1"/>
</dbReference>
<evidence type="ECO:0000256" key="4">
    <source>
        <dbReference type="ARBA" id="ARBA00022840"/>
    </source>
</evidence>
<dbReference type="GO" id="GO:0005524">
    <property type="term" value="F:ATP binding"/>
    <property type="evidence" value="ECO:0007669"/>
    <property type="project" value="UniProtKB-KW"/>
</dbReference>
<dbReference type="InterPro" id="IPR017871">
    <property type="entry name" value="ABC_transporter-like_CS"/>
</dbReference>
<dbReference type="InterPro" id="IPR003439">
    <property type="entry name" value="ABC_transporter-like_ATP-bd"/>
</dbReference>
<dbReference type="RefSeq" id="WP_044400383.1">
    <property type="nucleotide sequence ID" value="NZ_JXYQ01000053.1"/>
</dbReference>
<dbReference type="SMART" id="SM00382">
    <property type="entry name" value="AAA"/>
    <property type="match status" value="1"/>
</dbReference>
<gene>
    <name evidence="6" type="ORF">RP29_15420</name>
</gene>
<evidence type="ECO:0000256" key="1">
    <source>
        <dbReference type="ARBA" id="ARBA00022448"/>
    </source>
</evidence>
<keyword evidence="2" id="KW-0472">Membrane</keyword>
<evidence type="ECO:0000259" key="5">
    <source>
        <dbReference type="PROSITE" id="PS50893"/>
    </source>
</evidence>
<protein>
    <submittedName>
        <fullName evidence="6">Sugar ABC transporter substrate-binding protein</fullName>
    </submittedName>
</protein>
<dbReference type="GO" id="GO:0043190">
    <property type="term" value="C:ATP-binding cassette (ABC) transporter complex"/>
    <property type="evidence" value="ECO:0007669"/>
    <property type="project" value="InterPro"/>
</dbReference>
<comment type="caution">
    <text evidence="6">The sequence shown here is derived from an EMBL/GenBank/DDBJ whole genome shotgun (WGS) entry which is preliminary data.</text>
</comment>
<dbReference type="GO" id="GO:0016887">
    <property type="term" value="F:ATP hydrolysis activity"/>
    <property type="evidence" value="ECO:0007669"/>
    <property type="project" value="InterPro"/>
</dbReference>
<dbReference type="STRING" id="80878.RP29_15420"/>
<organism evidence="6 7">
    <name type="scientific">Acidovorax temperans</name>
    <dbReference type="NCBI Taxonomy" id="80878"/>
    <lineage>
        <taxon>Bacteria</taxon>
        <taxon>Pseudomonadati</taxon>
        <taxon>Pseudomonadota</taxon>
        <taxon>Betaproteobacteria</taxon>
        <taxon>Burkholderiales</taxon>
        <taxon>Comamonadaceae</taxon>
        <taxon>Acidovorax</taxon>
    </lineage>
</organism>
<dbReference type="InterPro" id="IPR008995">
    <property type="entry name" value="Mo/tungstate-bd_C_term_dom"/>
</dbReference>
<evidence type="ECO:0000256" key="3">
    <source>
        <dbReference type="ARBA" id="ARBA00022741"/>
    </source>
</evidence>
<dbReference type="OrthoDB" id="5298774at2"/>
<dbReference type="AlphaFoldDB" id="A0A0D7K9B7"/>
<dbReference type="EMBL" id="JXYQ01000053">
    <property type="protein sequence ID" value="KJA09723.1"/>
    <property type="molecule type" value="Genomic_DNA"/>
</dbReference>
<dbReference type="GO" id="GO:0022857">
    <property type="term" value="F:transmembrane transporter activity"/>
    <property type="evidence" value="ECO:0007669"/>
    <property type="project" value="InterPro"/>
</dbReference>
<keyword evidence="2" id="KW-1003">Cell membrane</keyword>
<dbReference type="Pfam" id="PF00005">
    <property type="entry name" value="ABC_tran"/>
    <property type="match status" value="1"/>
</dbReference>
<name>A0A0D7K9B7_9BURK</name>
<reference evidence="6 7" key="1">
    <citation type="submission" date="2014-12" db="EMBL/GenBank/DDBJ databases">
        <title>Isolation of bacteria from lake water.</title>
        <authorList>
            <person name="Sheng K.-Y."/>
            <person name="Chin P.-S."/>
            <person name="Chan K.-G."/>
            <person name="Tan G.S."/>
        </authorList>
    </citation>
    <scope>NUCLEOTIDE SEQUENCE [LARGE SCALE GENOMIC DNA]</scope>
    <source>
        <strain evidence="6 7">KY4</strain>
    </source>
</reference>
<evidence type="ECO:0000313" key="6">
    <source>
        <dbReference type="EMBL" id="KJA09723.1"/>
    </source>
</evidence>
<dbReference type="PANTHER" id="PTHR42781:SF4">
    <property type="entry name" value="SPERMIDINE_PUTRESCINE IMPORT ATP-BINDING PROTEIN POTA"/>
    <property type="match status" value="1"/>
</dbReference>
<evidence type="ECO:0000256" key="2">
    <source>
        <dbReference type="ARBA" id="ARBA00022475"/>
    </source>
</evidence>
<accession>A0A0D7K9B7</accession>
<keyword evidence="1" id="KW-0813">Transport</keyword>
<evidence type="ECO:0000313" key="7">
    <source>
        <dbReference type="Proteomes" id="UP000032566"/>
    </source>
</evidence>
<dbReference type="SUPFAM" id="SSF52540">
    <property type="entry name" value="P-loop containing nucleoside triphosphate hydrolases"/>
    <property type="match status" value="1"/>
</dbReference>
<proteinExistence type="predicted"/>
<dbReference type="FunFam" id="3.40.50.300:FF:000425">
    <property type="entry name" value="Probable ABC transporter, ATP-binding subunit"/>
    <property type="match status" value="1"/>
</dbReference>
<dbReference type="PANTHER" id="PTHR42781">
    <property type="entry name" value="SPERMIDINE/PUTRESCINE IMPORT ATP-BINDING PROTEIN POTA"/>
    <property type="match status" value="1"/>
</dbReference>
<dbReference type="SUPFAM" id="SSF50331">
    <property type="entry name" value="MOP-like"/>
    <property type="match status" value="1"/>
</dbReference>
<dbReference type="GO" id="GO:0015697">
    <property type="term" value="P:quaternary ammonium group transport"/>
    <property type="evidence" value="ECO:0007669"/>
    <property type="project" value="UniProtKB-ARBA"/>
</dbReference>
<dbReference type="InterPro" id="IPR013611">
    <property type="entry name" value="Transp-assoc_OB_typ2"/>
</dbReference>
<keyword evidence="7" id="KW-1185">Reference proteome</keyword>
<dbReference type="Pfam" id="PF08402">
    <property type="entry name" value="TOBE_2"/>
    <property type="match status" value="1"/>
</dbReference>
<dbReference type="PROSITE" id="PS50893">
    <property type="entry name" value="ABC_TRANSPORTER_2"/>
    <property type="match status" value="1"/>
</dbReference>
<keyword evidence="4" id="KW-0067">ATP-binding</keyword>
<feature type="domain" description="ABC transporter" evidence="5">
    <location>
        <begin position="9"/>
        <end position="243"/>
    </location>
</feature>
<dbReference type="Gene3D" id="3.40.50.300">
    <property type="entry name" value="P-loop containing nucleotide triphosphate hydrolases"/>
    <property type="match status" value="1"/>
</dbReference>